<dbReference type="Gene3D" id="3.40.1620.10">
    <property type="entry name" value="YefM-like domain"/>
    <property type="match status" value="1"/>
</dbReference>
<dbReference type="EMBL" id="CP014870">
    <property type="protein sequence ID" value="ANJ54798.1"/>
    <property type="molecule type" value="Genomic_DNA"/>
</dbReference>
<proteinExistence type="inferred from homology"/>
<evidence type="ECO:0000256" key="1">
    <source>
        <dbReference type="ARBA" id="ARBA00009981"/>
    </source>
</evidence>
<dbReference type="SUPFAM" id="SSF143120">
    <property type="entry name" value="YefM-like"/>
    <property type="match status" value="1"/>
</dbReference>
<dbReference type="AlphaFoldDB" id="A0A191YPU7"/>
<accession>A0A191YPU7</accession>
<name>A0A191YPU7_9PSED</name>
<comment type="similarity">
    <text evidence="1">Belongs to the phD/YefM antitoxin family.</text>
</comment>
<gene>
    <name evidence="2" type="ORF">PMA3_06305</name>
</gene>
<evidence type="ECO:0008006" key="4">
    <source>
        <dbReference type="Google" id="ProtNLM"/>
    </source>
</evidence>
<organism evidence="2 3">
    <name type="scientific">Pseudomonas silesiensis</name>
    <dbReference type="NCBI Taxonomy" id="1853130"/>
    <lineage>
        <taxon>Bacteria</taxon>
        <taxon>Pseudomonadati</taxon>
        <taxon>Pseudomonadota</taxon>
        <taxon>Gammaproteobacteria</taxon>
        <taxon>Pseudomonadales</taxon>
        <taxon>Pseudomonadaceae</taxon>
        <taxon>Pseudomonas</taxon>
    </lineage>
</organism>
<sequence>MPDERWSVVRAIAHFDELLDQVIATRKPVFVDGERGTAVFISMEEWKTIQDKLIARAPSNL</sequence>
<dbReference type="OrthoDB" id="6920192at2"/>
<evidence type="ECO:0000313" key="2">
    <source>
        <dbReference type="EMBL" id="ANJ54798.1"/>
    </source>
</evidence>
<dbReference type="KEGG" id="psil:PMA3_06305"/>
<protein>
    <recommendedName>
        <fullName evidence="4">Antitoxin</fullName>
    </recommendedName>
</protein>
<keyword evidence="3" id="KW-1185">Reference proteome</keyword>
<evidence type="ECO:0000313" key="3">
    <source>
        <dbReference type="Proteomes" id="UP000078354"/>
    </source>
</evidence>
<reference evidence="2 3" key="1">
    <citation type="journal article" date="2018" name="Syst. Appl. Microbiol.">
        <title>Pseudomonas silesiensis sp. nov. strain A3T isolated from a biological pesticide sewage treatment plant and analysis of the complete genome sequence.</title>
        <authorList>
            <person name="Kaminski M.A."/>
            <person name="Furmanczyk E.M."/>
            <person name="Sobczak A."/>
            <person name="Dziembowski A."/>
            <person name="Lipinski L."/>
        </authorList>
    </citation>
    <scope>NUCLEOTIDE SEQUENCE [LARGE SCALE GENOMIC DNA]</scope>
    <source>
        <strain evidence="2 3">A3</strain>
    </source>
</reference>
<dbReference type="Proteomes" id="UP000078354">
    <property type="component" value="Chromosome"/>
</dbReference>
<dbReference type="STRING" id="1853130.PMA3_06305"/>
<dbReference type="InterPro" id="IPR036165">
    <property type="entry name" value="YefM-like_sf"/>
</dbReference>